<dbReference type="EMBL" id="FZNT01000010">
    <property type="protein sequence ID" value="SNR73532.1"/>
    <property type="molecule type" value="Genomic_DNA"/>
</dbReference>
<reference evidence="1 2" key="1">
    <citation type="submission" date="2017-06" db="EMBL/GenBank/DDBJ databases">
        <authorList>
            <person name="Kim H.J."/>
            <person name="Triplett B.A."/>
        </authorList>
    </citation>
    <scope>NUCLEOTIDE SEQUENCE [LARGE SCALE GENOMIC DNA]</scope>
    <source>
        <strain evidence="1 2">DSM 29150</strain>
    </source>
</reference>
<dbReference type="AlphaFoldDB" id="A0A238YRC4"/>
<dbReference type="Proteomes" id="UP000198384">
    <property type="component" value="Unassembled WGS sequence"/>
</dbReference>
<dbReference type="OrthoDB" id="1271679at2"/>
<dbReference type="RefSeq" id="WP_089382670.1">
    <property type="nucleotide sequence ID" value="NZ_FZNT01000010.1"/>
</dbReference>
<proteinExistence type="predicted"/>
<protein>
    <recommendedName>
        <fullName evidence="3">Glyoxalase</fullName>
    </recommendedName>
</protein>
<keyword evidence="2" id="KW-1185">Reference proteome</keyword>
<accession>A0A238YRC4</accession>
<evidence type="ECO:0000313" key="1">
    <source>
        <dbReference type="EMBL" id="SNR73532.1"/>
    </source>
</evidence>
<gene>
    <name evidence="1" type="ORF">SAMN06265371_110104</name>
</gene>
<name>A0A238YRC4_9FLAO</name>
<evidence type="ECO:0008006" key="3">
    <source>
        <dbReference type="Google" id="ProtNLM"/>
    </source>
</evidence>
<organism evidence="1 2">
    <name type="scientific">Lutibacter agarilyticus</name>
    <dbReference type="NCBI Taxonomy" id="1109740"/>
    <lineage>
        <taxon>Bacteria</taxon>
        <taxon>Pseudomonadati</taxon>
        <taxon>Bacteroidota</taxon>
        <taxon>Flavobacteriia</taxon>
        <taxon>Flavobacteriales</taxon>
        <taxon>Flavobacteriaceae</taxon>
        <taxon>Lutibacter</taxon>
    </lineage>
</organism>
<sequence length="120" mass="14267">MKSRPIIPNAQILDKTKELEIFQNETLRPIIKSLNNLLFAYFQNYTELKKIAIKNYTEEQKSKFITVAFLKDQQLKNELKGFIIGHFSVEEYVFYKKSTKDINKRILGIVKQRILSFYDI</sequence>
<evidence type="ECO:0000313" key="2">
    <source>
        <dbReference type="Proteomes" id="UP000198384"/>
    </source>
</evidence>